<reference evidence="1 2" key="1">
    <citation type="submission" date="2018-06" db="EMBL/GenBank/DDBJ databases">
        <title>Comparative genomics reveals the genomic features of Rhizophagus irregularis, R. cerebriforme, R. diaphanum and Gigaspora rosea, and their symbiotic lifestyle signature.</title>
        <authorList>
            <person name="Morin E."/>
            <person name="San Clemente H."/>
            <person name="Chen E.C.H."/>
            <person name="De La Providencia I."/>
            <person name="Hainaut M."/>
            <person name="Kuo A."/>
            <person name="Kohler A."/>
            <person name="Murat C."/>
            <person name="Tang N."/>
            <person name="Roy S."/>
            <person name="Loubradou J."/>
            <person name="Henrissat B."/>
            <person name="Grigoriev I.V."/>
            <person name="Corradi N."/>
            <person name="Roux C."/>
            <person name="Martin F.M."/>
        </authorList>
    </citation>
    <scope>NUCLEOTIDE SEQUENCE [LARGE SCALE GENOMIC DNA]</scope>
    <source>
        <strain evidence="1 2">DAOM 194757</strain>
    </source>
</reference>
<keyword evidence="2" id="KW-1185">Reference proteome</keyword>
<feature type="non-terminal residue" evidence="1">
    <location>
        <position position="107"/>
    </location>
</feature>
<proteinExistence type="predicted"/>
<dbReference type="AlphaFoldDB" id="A0A397TXL8"/>
<evidence type="ECO:0000313" key="1">
    <source>
        <dbReference type="EMBL" id="RIB02171.1"/>
    </source>
</evidence>
<dbReference type="Gene3D" id="1.25.40.10">
    <property type="entry name" value="Tetratricopeptide repeat domain"/>
    <property type="match status" value="1"/>
</dbReference>
<dbReference type="InterPro" id="IPR011990">
    <property type="entry name" value="TPR-like_helical_dom_sf"/>
</dbReference>
<gene>
    <name evidence="1" type="ORF">C2G38_2255753</name>
</gene>
<sequence length="107" mass="12757">MKMRFYQNELHINAEEGLLSIQTLLDFLFTRYSMFHHACYMLNACLNLICTTNRVFLFTLCVSTNYVRKKTNLFLFAHELVDKAITWFSVGCYNFLIGQNDEARRYF</sequence>
<dbReference type="Proteomes" id="UP000266673">
    <property type="component" value="Unassembled WGS sequence"/>
</dbReference>
<evidence type="ECO:0000313" key="2">
    <source>
        <dbReference type="Proteomes" id="UP000266673"/>
    </source>
</evidence>
<organism evidence="1 2">
    <name type="scientific">Gigaspora rosea</name>
    <dbReference type="NCBI Taxonomy" id="44941"/>
    <lineage>
        <taxon>Eukaryota</taxon>
        <taxon>Fungi</taxon>
        <taxon>Fungi incertae sedis</taxon>
        <taxon>Mucoromycota</taxon>
        <taxon>Glomeromycotina</taxon>
        <taxon>Glomeromycetes</taxon>
        <taxon>Diversisporales</taxon>
        <taxon>Gigasporaceae</taxon>
        <taxon>Gigaspora</taxon>
    </lineage>
</organism>
<accession>A0A397TXL8</accession>
<name>A0A397TXL8_9GLOM</name>
<dbReference type="OrthoDB" id="10006270at2759"/>
<dbReference type="EMBL" id="QKWP01002786">
    <property type="protein sequence ID" value="RIB02171.1"/>
    <property type="molecule type" value="Genomic_DNA"/>
</dbReference>
<comment type="caution">
    <text evidence="1">The sequence shown here is derived from an EMBL/GenBank/DDBJ whole genome shotgun (WGS) entry which is preliminary data.</text>
</comment>
<protein>
    <submittedName>
        <fullName evidence="1">Uncharacterized protein</fullName>
    </submittedName>
</protein>
<dbReference type="STRING" id="44941.A0A397TXL8"/>